<dbReference type="OrthoDB" id="790983at2"/>
<dbReference type="Pfam" id="PF09357">
    <property type="entry name" value="RteC"/>
    <property type="match status" value="1"/>
</dbReference>
<dbReference type="InterPro" id="IPR018534">
    <property type="entry name" value="Tet_reg_excision_RteC"/>
</dbReference>
<dbReference type="STRING" id="1150600.ADIARSV_2526"/>
<comment type="caution">
    <text evidence="1">The sequence shown here is derived from an EMBL/GenBank/DDBJ whole genome shotgun (WGS) entry which is preliminary data.</text>
</comment>
<protein>
    <submittedName>
        <fullName evidence="1">Tetracycline resistance element mobilization regulatory protein rteC</fullName>
    </submittedName>
</protein>
<dbReference type="Proteomes" id="UP000014174">
    <property type="component" value="Unassembled WGS sequence"/>
</dbReference>
<proteinExistence type="predicted"/>
<dbReference type="AlphaFoldDB" id="R9GRW5"/>
<gene>
    <name evidence="1" type="ORF">ADIARSV_2526</name>
</gene>
<accession>R9GRW5</accession>
<evidence type="ECO:0000313" key="2">
    <source>
        <dbReference type="Proteomes" id="UP000014174"/>
    </source>
</evidence>
<sequence>MEALKDHCNGMYKEMESKLFSIRSEYPEAWDWSKASIEVTSAYMVRLKDYIQQHPFKWRSEEVFFFRNIKPLFLKKAIFFSEVWNMEMDKPLPPNGKEDLLNFICNQQNKLEEFFVSNSFLYDYYRDHQDYMDFKLFVRQPSNRFRFCNIPLKVLPMLYYGDAGFSTGYDYLFAQFKAFEKFKMHLQAEYDKALLLTDKKPTLGSFSSNASNFDELTHLFKKVTGPHYLDTGQVMSLQDISIIIHKFRSYPQQPAKECALHQLISETAHLPDRLKEVVLSICKEWENETKDIPYQN</sequence>
<dbReference type="eggNOG" id="ENOG5033XB8">
    <property type="taxonomic scope" value="Bacteria"/>
</dbReference>
<dbReference type="EMBL" id="AQPN01000090">
    <property type="protein sequence ID" value="EOR94285.1"/>
    <property type="molecule type" value="Genomic_DNA"/>
</dbReference>
<evidence type="ECO:0000313" key="1">
    <source>
        <dbReference type="EMBL" id="EOR94285.1"/>
    </source>
</evidence>
<organism evidence="1 2">
    <name type="scientific">Arcticibacter svalbardensis MN12-7</name>
    <dbReference type="NCBI Taxonomy" id="1150600"/>
    <lineage>
        <taxon>Bacteria</taxon>
        <taxon>Pseudomonadati</taxon>
        <taxon>Bacteroidota</taxon>
        <taxon>Sphingobacteriia</taxon>
        <taxon>Sphingobacteriales</taxon>
        <taxon>Sphingobacteriaceae</taxon>
        <taxon>Arcticibacter</taxon>
    </lineage>
</organism>
<dbReference type="RefSeq" id="WP_016195757.1">
    <property type="nucleotide sequence ID" value="NZ_AQPN01000090.1"/>
</dbReference>
<name>R9GRW5_9SPHI</name>
<keyword evidence="2" id="KW-1185">Reference proteome</keyword>
<reference evidence="1 2" key="1">
    <citation type="journal article" date="2013" name="Genome Announc.">
        <title>Draft Genome Sequence of Arcticibacter svalbardensis Strain MN12-7T, a Member of the Family Sphingobacteriaceae Isolated from an Arctic Soil Sample.</title>
        <authorList>
            <person name="Shivaji S."/>
            <person name="Ara S."/>
            <person name="Prasad S."/>
            <person name="Manasa B.P."/>
            <person name="Begum Z."/>
            <person name="Singh A."/>
            <person name="Kumar Pinnaka A."/>
        </authorList>
    </citation>
    <scope>NUCLEOTIDE SEQUENCE [LARGE SCALE GENOMIC DNA]</scope>
    <source>
        <strain evidence="1 2">MN12-7</strain>
    </source>
</reference>